<comment type="caution">
    <text evidence="1">The sequence shown here is derived from an EMBL/GenBank/DDBJ whole genome shotgun (WGS) entry which is preliminary data.</text>
</comment>
<sequence>MTAYDPLHEPGKTPVGPFDLDVEIAATRQILDETAGLNIHDDNDMRSAAFSLNVRVRTLLAAIVAERGEGR</sequence>
<name>A0ABP9D1H4_9ACTN</name>
<gene>
    <name evidence="1" type="ORF">GCM10023220_67260</name>
</gene>
<keyword evidence="2" id="KW-1185">Reference proteome</keyword>
<dbReference type="EMBL" id="BAABIG010000089">
    <property type="protein sequence ID" value="GAA4824040.1"/>
    <property type="molecule type" value="Genomic_DNA"/>
</dbReference>
<dbReference type="Proteomes" id="UP001501265">
    <property type="component" value="Unassembled WGS sequence"/>
</dbReference>
<proteinExistence type="predicted"/>
<protein>
    <submittedName>
        <fullName evidence="1">Uncharacterized protein</fullName>
    </submittedName>
</protein>
<evidence type="ECO:0000313" key="1">
    <source>
        <dbReference type="EMBL" id="GAA4824040.1"/>
    </source>
</evidence>
<organism evidence="1 2">
    <name type="scientific">Streptomyces ziwulingensis</name>
    <dbReference type="NCBI Taxonomy" id="1045501"/>
    <lineage>
        <taxon>Bacteria</taxon>
        <taxon>Bacillati</taxon>
        <taxon>Actinomycetota</taxon>
        <taxon>Actinomycetes</taxon>
        <taxon>Kitasatosporales</taxon>
        <taxon>Streptomycetaceae</taxon>
        <taxon>Streptomyces</taxon>
    </lineage>
</organism>
<accession>A0ABP9D1H4</accession>
<reference evidence="2" key="1">
    <citation type="journal article" date="2019" name="Int. J. Syst. Evol. Microbiol.">
        <title>The Global Catalogue of Microorganisms (GCM) 10K type strain sequencing project: providing services to taxonomists for standard genome sequencing and annotation.</title>
        <authorList>
            <consortium name="The Broad Institute Genomics Platform"/>
            <consortium name="The Broad Institute Genome Sequencing Center for Infectious Disease"/>
            <person name="Wu L."/>
            <person name="Ma J."/>
        </authorList>
    </citation>
    <scope>NUCLEOTIDE SEQUENCE [LARGE SCALE GENOMIC DNA]</scope>
    <source>
        <strain evidence="2">JCM 18081</strain>
    </source>
</reference>
<dbReference type="RefSeq" id="WP_345624475.1">
    <property type="nucleotide sequence ID" value="NZ_BAABIG010000089.1"/>
</dbReference>
<evidence type="ECO:0000313" key="2">
    <source>
        <dbReference type="Proteomes" id="UP001501265"/>
    </source>
</evidence>